<protein>
    <submittedName>
        <fullName evidence="4">Uncharacterized protein</fullName>
    </submittedName>
</protein>
<dbReference type="Gene3D" id="2.130.10.10">
    <property type="entry name" value="YVTN repeat-like/Quinoprotein amine dehydrogenase"/>
    <property type="match status" value="2"/>
</dbReference>
<feature type="region of interest" description="Disordered" evidence="3">
    <location>
        <begin position="631"/>
        <end position="659"/>
    </location>
</feature>
<reference evidence="4" key="2">
    <citation type="submission" date="2023-06" db="EMBL/GenBank/DDBJ databases">
        <authorList>
            <person name="Ma L."/>
            <person name="Liu K.-W."/>
            <person name="Li Z."/>
            <person name="Hsiao Y.-Y."/>
            <person name="Qi Y."/>
            <person name="Fu T."/>
            <person name="Tang G."/>
            <person name="Zhang D."/>
            <person name="Sun W.-H."/>
            <person name="Liu D.-K."/>
            <person name="Li Y."/>
            <person name="Chen G.-Z."/>
            <person name="Liu X.-D."/>
            <person name="Liao X.-Y."/>
            <person name="Jiang Y.-T."/>
            <person name="Yu X."/>
            <person name="Hao Y."/>
            <person name="Huang J."/>
            <person name="Zhao X.-W."/>
            <person name="Ke S."/>
            <person name="Chen Y.-Y."/>
            <person name="Wu W.-L."/>
            <person name="Hsu J.-L."/>
            <person name="Lin Y.-F."/>
            <person name="Huang M.-D."/>
            <person name="Li C.-Y."/>
            <person name="Huang L."/>
            <person name="Wang Z.-W."/>
            <person name="Zhao X."/>
            <person name="Zhong W.-Y."/>
            <person name="Peng D.-H."/>
            <person name="Ahmad S."/>
            <person name="Lan S."/>
            <person name="Zhang J.-S."/>
            <person name="Tsai W.-C."/>
            <person name="Van De Peer Y."/>
            <person name="Liu Z.-J."/>
        </authorList>
    </citation>
    <scope>NUCLEOTIDE SEQUENCE</scope>
    <source>
        <strain evidence="4">CP</strain>
        <tissue evidence="4">Leaves</tissue>
    </source>
</reference>
<organism evidence="4 5">
    <name type="scientific">Acorus calamus</name>
    <name type="common">Sweet flag</name>
    <dbReference type="NCBI Taxonomy" id="4465"/>
    <lineage>
        <taxon>Eukaryota</taxon>
        <taxon>Viridiplantae</taxon>
        <taxon>Streptophyta</taxon>
        <taxon>Embryophyta</taxon>
        <taxon>Tracheophyta</taxon>
        <taxon>Spermatophyta</taxon>
        <taxon>Magnoliopsida</taxon>
        <taxon>Liliopsida</taxon>
        <taxon>Acoraceae</taxon>
        <taxon>Acorus</taxon>
    </lineage>
</organism>
<dbReference type="InterPro" id="IPR001680">
    <property type="entry name" value="WD40_rpt"/>
</dbReference>
<feature type="compositionally biased region" description="Pro residues" evidence="3">
    <location>
        <begin position="1024"/>
        <end position="1036"/>
    </location>
</feature>
<reference evidence="4" key="1">
    <citation type="journal article" date="2023" name="Nat. Commun.">
        <title>Diploid and tetraploid genomes of Acorus and the evolution of monocots.</title>
        <authorList>
            <person name="Ma L."/>
            <person name="Liu K.W."/>
            <person name="Li Z."/>
            <person name="Hsiao Y.Y."/>
            <person name="Qi Y."/>
            <person name="Fu T."/>
            <person name="Tang G.D."/>
            <person name="Zhang D."/>
            <person name="Sun W.H."/>
            <person name="Liu D.K."/>
            <person name="Li Y."/>
            <person name="Chen G.Z."/>
            <person name="Liu X.D."/>
            <person name="Liao X.Y."/>
            <person name="Jiang Y.T."/>
            <person name="Yu X."/>
            <person name="Hao Y."/>
            <person name="Huang J."/>
            <person name="Zhao X.W."/>
            <person name="Ke S."/>
            <person name="Chen Y.Y."/>
            <person name="Wu W.L."/>
            <person name="Hsu J.L."/>
            <person name="Lin Y.F."/>
            <person name="Huang M.D."/>
            <person name="Li C.Y."/>
            <person name="Huang L."/>
            <person name="Wang Z.W."/>
            <person name="Zhao X."/>
            <person name="Zhong W.Y."/>
            <person name="Peng D.H."/>
            <person name="Ahmad S."/>
            <person name="Lan S."/>
            <person name="Zhang J.S."/>
            <person name="Tsai W.C."/>
            <person name="Van de Peer Y."/>
            <person name="Liu Z.J."/>
        </authorList>
    </citation>
    <scope>NUCLEOTIDE SEQUENCE</scope>
    <source>
        <strain evidence="4">CP</strain>
    </source>
</reference>
<dbReference type="GO" id="GO:0006887">
    <property type="term" value="P:exocytosis"/>
    <property type="evidence" value="ECO:0007669"/>
    <property type="project" value="UniProtKB-KW"/>
</dbReference>
<feature type="compositionally biased region" description="Low complexity" evidence="3">
    <location>
        <begin position="1013"/>
        <end position="1023"/>
    </location>
</feature>
<evidence type="ECO:0000256" key="2">
    <source>
        <dbReference type="ARBA" id="ARBA00022483"/>
    </source>
</evidence>
<feature type="compositionally biased region" description="Polar residues" evidence="3">
    <location>
        <begin position="631"/>
        <end position="641"/>
    </location>
</feature>
<comment type="caution">
    <text evidence="4">The sequence shown here is derived from an EMBL/GenBank/DDBJ whole genome shotgun (WGS) entry which is preliminary data.</text>
</comment>
<evidence type="ECO:0000313" key="5">
    <source>
        <dbReference type="Proteomes" id="UP001180020"/>
    </source>
</evidence>
<accession>A0AAV9EFX8</accession>
<dbReference type="SMART" id="SM00320">
    <property type="entry name" value="WD40"/>
    <property type="match status" value="6"/>
</dbReference>
<dbReference type="PANTHER" id="PTHR10241:SF25">
    <property type="entry name" value="TOMOSYN, ISOFORM C"/>
    <property type="match status" value="1"/>
</dbReference>
<dbReference type="GO" id="GO:0005096">
    <property type="term" value="F:GTPase activator activity"/>
    <property type="evidence" value="ECO:0007669"/>
    <property type="project" value="TreeGrafter"/>
</dbReference>
<dbReference type="AlphaFoldDB" id="A0AAV9EFX8"/>
<keyword evidence="5" id="KW-1185">Reference proteome</keyword>
<dbReference type="EMBL" id="JAUJYO010000007">
    <property type="protein sequence ID" value="KAK1311730.1"/>
    <property type="molecule type" value="Genomic_DNA"/>
</dbReference>
<dbReference type="PANTHER" id="PTHR10241">
    <property type="entry name" value="LETHAL 2 GIANT LARVAE PROTEIN"/>
    <property type="match status" value="1"/>
</dbReference>
<evidence type="ECO:0000313" key="4">
    <source>
        <dbReference type="EMBL" id="KAK1311730.1"/>
    </source>
</evidence>
<dbReference type="SUPFAM" id="SSF50978">
    <property type="entry name" value="WD40 repeat-like"/>
    <property type="match status" value="1"/>
</dbReference>
<name>A0AAV9EFX8_ACOCL</name>
<feature type="region of interest" description="Disordered" evidence="3">
    <location>
        <begin position="1009"/>
        <end position="1036"/>
    </location>
</feature>
<comment type="similarity">
    <text evidence="1">Belongs to the WD repeat L(2)GL family.</text>
</comment>
<evidence type="ECO:0000256" key="3">
    <source>
        <dbReference type="SAM" id="MobiDB-lite"/>
    </source>
</evidence>
<dbReference type="Proteomes" id="UP001180020">
    <property type="component" value="Unassembled WGS sequence"/>
</dbReference>
<dbReference type="GO" id="GO:0019905">
    <property type="term" value="F:syntaxin binding"/>
    <property type="evidence" value="ECO:0007669"/>
    <property type="project" value="TreeGrafter"/>
</dbReference>
<dbReference type="GO" id="GO:0005737">
    <property type="term" value="C:cytoplasm"/>
    <property type="evidence" value="ECO:0007669"/>
    <property type="project" value="TreeGrafter"/>
</dbReference>
<proteinExistence type="inferred from homology"/>
<dbReference type="InterPro" id="IPR015943">
    <property type="entry name" value="WD40/YVTN_repeat-like_dom_sf"/>
</dbReference>
<dbReference type="GO" id="GO:0006893">
    <property type="term" value="P:Golgi to plasma membrane transport"/>
    <property type="evidence" value="ECO:0007669"/>
    <property type="project" value="TreeGrafter"/>
</dbReference>
<sequence>MLTKEEKKRSKEVVMFAKRIFRKAVHHHQSNVDHGCMTGSDLDIRVADHYGIPHAASVLAFDPIQRLLAIGTMDGRIKVIGGDNIEGLLISPKRLPYKGLEFLQNQGFLVGVTNDNDIQFDGEERKLLRSSYQISTNAVSVSAGISLPDHISIVGILPQPCTFGNRVLIAYDNGLIILWDVPEAQILILKGYTDLHLKNDGEVVQIGDDPLSHTSDNEQEEKEICSICWASTTGSVLAVGYIDGDILLWNISSSSTKGQHEEKPYNNVVKLQMSSAKRRLPVIVLHWSPDNKSKNDHGGQLFIYGGDEIGSEEVLTVLSLEWTSGLENFKCIARAELALHGSFADMILIPSAGSIGIDPTAALFVLTNPGQLHVYDGVRLSVLRNHEKTPLHAEPFPVLVPTSEPLMTVTKFSSFTFNGMISNALSEMASANKNIGSPILSGGTKWPLTGGVPSELNMTEDGLKRLYIAGYQDGTVRLWDATYPVLSLILSTKGEVTGVNVGNGSASVSALDFCSISTILAVGNEGGLVHLYKFYDSSGETSFHFVNETKGEAHIMHHGKGFHCIATVSILKSPIRTIHFLSAGAKLAIGSETGQVAMIDMTSFSVLFCTDCIPGSSYPVISIITNTDTMTNTPKHPSSGNPKDCTEGVSGDVISSQPLHPKKESTALSMYLIDGSIGVSEQQHIPQGSVLEKEVESSSCAESADENKTQNLKPHNHCDTTLSENISPDSFLLLCCVDALRLYSMKSVLKVSAALGGAGRKLINVNSAVNGFEVAFISVMPSEKDFRNPESFPCLHDKVLAAAANAAVSFSTHQKKKESSGPGFLSGIVKGMKGKTGNTMNVSGSLPGSNVTQLENIFFTPLSETSTLVSNDKEVGELTIDDIEEIDDPLPLESTSTHANKHGRKGRASVLGFHYNKDATAAAEYTRNKLAERQEKLQEEWGRIVAVTRDLVEAVVGDVPQPKDDDAYVPSPDRDGLHDAYDDMTCPAFFGIGEHMFTVEELFSEEADVDEMTPITTATSSAPPDAPSSSAPPAPR</sequence>
<dbReference type="GO" id="GO:0005886">
    <property type="term" value="C:plasma membrane"/>
    <property type="evidence" value="ECO:0007669"/>
    <property type="project" value="TreeGrafter"/>
</dbReference>
<dbReference type="GO" id="GO:0045159">
    <property type="term" value="F:myosin II binding"/>
    <property type="evidence" value="ECO:0007669"/>
    <property type="project" value="TreeGrafter"/>
</dbReference>
<evidence type="ECO:0000256" key="1">
    <source>
        <dbReference type="ARBA" id="ARBA00008070"/>
    </source>
</evidence>
<dbReference type="InterPro" id="IPR036322">
    <property type="entry name" value="WD40_repeat_dom_sf"/>
</dbReference>
<keyword evidence="2" id="KW-0268">Exocytosis</keyword>
<gene>
    <name evidence="4" type="ORF">QJS10_CPA07g01118</name>
</gene>